<keyword evidence="4" id="KW-1185">Reference proteome</keyword>
<evidence type="ECO:0000313" key="4">
    <source>
        <dbReference type="Proteomes" id="UP001596087"/>
    </source>
</evidence>
<dbReference type="InterPro" id="IPR029058">
    <property type="entry name" value="AB_hydrolase_fold"/>
</dbReference>
<gene>
    <name evidence="3" type="ORF">ACFPGP_22340</name>
</gene>
<evidence type="ECO:0000313" key="3">
    <source>
        <dbReference type="EMBL" id="MFC5179432.1"/>
    </source>
</evidence>
<evidence type="ECO:0008006" key="5">
    <source>
        <dbReference type="Google" id="ProtNLM"/>
    </source>
</evidence>
<accession>A0ABW0BRC4</accession>
<evidence type="ECO:0000256" key="1">
    <source>
        <dbReference type="SAM" id="MobiDB-lite"/>
    </source>
</evidence>
<name>A0ABW0BRC4_9ACTN</name>
<dbReference type="Proteomes" id="UP001596087">
    <property type="component" value="Unassembled WGS sequence"/>
</dbReference>
<sequence>MPTTRRAVRAALAAAVIGALTLTAGPAPASSPPDARARAGANDDAAGSLGRWRVQPAGTGMWEVSWRSPSRLPVTSDRPTVVQDGVPLGVPTVRADGRTVVTSVSARTRPDPATLDVVLSGDRLDEPGSDTADESAAPTSPRRPADLAPQLSVDPAEPGPYDVVSSDYQLDPVKLPRMREPIEMVGHVVEPAPEATTGPRPLVLFLHGRHSFCYDPTGEGGDEWNWPCQAPLEEIPSHLGYDYIQQVLASQGFATVSVRVNGINAQDYRLSDGGADARAQIVQRHLDYWVGLADEHQVDLSQVVLVGHSRGGEGVDRASIQIQPDAPYTIAGQVLLAPTDFGTQTAPYVPTVTVLPYCDGDVYDLQGQRFTDSSRDLLDDDTSLKSSVLVMGANHNFFNTEWTPGIAQAPAWDDWWSSNPRTVCGEGSPTRLTASEQRRVGVAYVAGAVQLFTRDDQSVLPMFDGSVVRPPSIGAAEVYSHAIGGGRDERRPAIDTGLSLAQGARTSFCLGVVDHRSVDACGQGDDLWGNVPHWYDAGELAPPRRELEMTWTDVGQSGGLVLDDPLDLSDGRLEMRTIVDPLRGNVRLHLRLTDADGATATVTPADDGLVRALPLDRFVGKRWAQTVLADPQDAAGIDLTRITRIDVVGDSEDGHIWVLDVASAPATLAPVPDERAPLFSLGSLKVEEGDGPGTVTAEVPFTITGTLTEPAQLKVGTVDYYSRGGGSSFRLDLAPGQTSGTIPIEYEANKADDPGRRITMLQAFPVRGVMTDHYDGTLRIIDDDPAPRVSVSAPRRVSEGDPVRIDISLEGETAYPYYVEAQVVRSGGDVEPLRVGDVPTKWLRDHHVSTKHPRQALYRADVFLWTRIRPGGHSAALTIPTLRDGKREGVEAVTVEIYRDRHDPIRRTVRVVD</sequence>
<organism evidence="3 4">
    <name type="scientific">Nocardioides taihuensis</name>
    <dbReference type="NCBI Taxonomy" id="1835606"/>
    <lineage>
        <taxon>Bacteria</taxon>
        <taxon>Bacillati</taxon>
        <taxon>Actinomycetota</taxon>
        <taxon>Actinomycetes</taxon>
        <taxon>Propionibacteriales</taxon>
        <taxon>Nocardioidaceae</taxon>
        <taxon>Nocardioides</taxon>
    </lineage>
</organism>
<protein>
    <recommendedName>
        <fullName evidence="5">Alpha/beta hydrolase</fullName>
    </recommendedName>
</protein>
<reference evidence="4" key="1">
    <citation type="journal article" date="2019" name="Int. J. Syst. Evol. Microbiol.">
        <title>The Global Catalogue of Microorganisms (GCM) 10K type strain sequencing project: providing services to taxonomists for standard genome sequencing and annotation.</title>
        <authorList>
            <consortium name="The Broad Institute Genomics Platform"/>
            <consortium name="The Broad Institute Genome Sequencing Center for Infectious Disease"/>
            <person name="Wu L."/>
            <person name="Ma J."/>
        </authorList>
    </citation>
    <scope>NUCLEOTIDE SEQUENCE [LARGE SCALE GENOMIC DNA]</scope>
    <source>
        <strain evidence="4">DFY41</strain>
    </source>
</reference>
<dbReference type="SUPFAM" id="SSF53474">
    <property type="entry name" value="alpha/beta-Hydrolases"/>
    <property type="match status" value="1"/>
</dbReference>
<dbReference type="Gene3D" id="3.40.50.1820">
    <property type="entry name" value="alpha/beta hydrolase"/>
    <property type="match status" value="1"/>
</dbReference>
<dbReference type="EMBL" id="JBHSKD010000028">
    <property type="protein sequence ID" value="MFC5179432.1"/>
    <property type="molecule type" value="Genomic_DNA"/>
</dbReference>
<feature type="chain" id="PRO_5045298739" description="Alpha/beta hydrolase" evidence="2">
    <location>
        <begin position="30"/>
        <end position="913"/>
    </location>
</feature>
<evidence type="ECO:0000256" key="2">
    <source>
        <dbReference type="SAM" id="SignalP"/>
    </source>
</evidence>
<proteinExistence type="predicted"/>
<feature type="region of interest" description="Disordered" evidence="1">
    <location>
        <begin position="23"/>
        <end position="44"/>
    </location>
</feature>
<keyword evidence="2" id="KW-0732">Signal</keyword>
<feature type="region of interest" description="Disordered" evidence="1">
    <location>
        <begin position="119"/>
        <end position="160"/>
    </location>
</feature>
<feature type="signal peptide" evidence="2">
    <location>
        <begin position="1"/>
        <end position="29"/>
    </location>
</feature>
<comment type="caution">
    <text evidence="3">The sequence shown here is derived from an EMBL/GenBank/DDBJ whole genome shotgun (WGS) entry which is preliminary data.</text>
</comment>
<dbReference type="RefSeq" id="WP_378593605.1">
    <property type="nucleotide sequence ID" value="NZ_JBHSKD010000028.1"/>
</dbReference>